<dbReference type="PANTHER" id="PTHR30619">
    <property type="entry name" value="DNA INTERNALIZATION/COMPETENCE PROTEIN COMEC/REC2"/>
    <property type="match status" value="1"/>
</dbReference>
<dbReference type="InterPro" id="IPR001279">
    <property type="entry name" value="Metallo-B-lactamas"/>
</dbReference>
<accession>A0A6N2TH13</accession>
<dbReference type="SUPFAM" id="SSF56281">
    <property type="entry name" value="Metallo-hydrolase/oxidoreductase"/>
    <property type="match status" value="1"/>
</dbReference>
<dbReference type="AlphaFoldDB" id="A0A6N2TH13"/>
<evidence type="ECO:0000259" key="2">
    <source>
        <dbReference type="SMART" id="SM00849"/>
    </source>
</evidence>
<dbReference type="InterPro" id="IPR036866">
    <property type="entry name" value="RibonucZ/Hydroxyglut_hydro"/>
</dbReference>
<name>A0A6N2TH13_9FIRM</name>
<dbReference type="PANTHER" id="PTHR30619:SF7">
    <property type="entry name" value="BETA-LACTAMASE DOMAIN PROTEIN"/>
    <property type="match status" value="1"/>
</dbReference>
<dbReference type="InterPro" id="IPR052159">
    <property type="entry name" value="Competence_DNA_uptake"/>
</dbReference>
<feature type="compositionally biased region" description="Low complexity" evidence="1">
    <location>
        <begin position="60"/>
        <end position="82"/>
    </location>
</feature>
<organism evidence="3">
    <name type="scientific">uncultured Anaerotruncus sp</name>
    <dbReference type="NCBI Taxonomy" id="905011"/>
    <lineage>
        <taxon>Bacteria</taxon>
        <taxon>Bacillati</taxon>
        <taxon>Bacillota</taxon>
        <taxon>Clostridia</taxon>
        <taxon>Eubacteriales</taxon>
        <taxon>Oscillospiraceae</taxon>
        <taxon>Anaerotruncus</taxon>
        <taxon>environmental samples</taxon>
    </lineage>
</organism>
<protein>
    <submittedName>
        <fullName evidence="3">ComEC family competence protein</fullName>
    </submittedName>
</protein>
<dbReference type="EMBL" id="CACRSL010000003">
    <property type="protein sequence ID" value="VYT04159.1"/>
    <property type="molecule type" value="Genomic_DNA"/>
</dbReference>
<dbReference type="InterPro" id="IPR035681">
    <property type="entry name" value="ComA-like_MBL"/>
</dbReference>
<evidence type="ECO:0000313" key="3">
    <source>
        <dbReference type="EMBL" id="VYT04159.1"/>
    </source>
</evidence>
<gene>
    <name evidence="3" type="ORF">AULFYP135_01403</name>
</gene>
<dbReference type="CDD" id="cd07731">
    <property type="entry name" value="ComA-like_MBL-fold"/>
    <property type="match status" value="1"/>
</dbReference>
<reference evidence="3" key="1">
    <citation type="submission" date="2019-11" db="EMBL/GenBank/DDBJ databases">
        <authorList>
            <person name="Feng L."/>
        </authorList>
    </citation>
    <scope>NUCLEOTIDE SEQUENCE</scope>
    <source>
        <strain evidence="3">AundefinedLFYP135</strain>
    </source>
</reference>
<dbReference type="Pfam" id="PF00753">
    <property type="entry name" value="Lactamase_B"/>
    <property type="match status" value="1"/>
</dbReference>
<dbReference type="Gene3D" id="3.60.15.10">
    <property type="entry name" value="Ribonuclease Z/Hydroxyacylglutathione hydrolase-like"/>
    <property type="match status" value="1"/>
</dbReference>
<sequence length="348" mass="37358">MARRNRFFKKRTMRKIWAASLAAAAALLVTVNSEFSLNLPMVPTWEEVLEAAGSYGMENLSSSSSQLPQGGESSPSSDTPLPELLGETLEVHIIDVGQGESILIKGPSKNVLIDAGENDKGDEVLAYLKSQGVQSLDMAIGTHAHSDHIGGLDTVIKAMPVKQVILSPIPEKIVPTTKTYTDLLEAVLDKGMTVTTAVPDTQYSLGGGAVLTILGPRREYNDLNNTSVVCRLTYGDAEFLFSGDAETASESTLLSMELDLSADVYCVPHHGSSTSSSKRYLDAVGPKIATISVGKNNDYGHPHKEIVARLKKYCPFYRTDLSGNIQMVTDGETINLTTDAGESYSVDA</sequence>
<feature type="domain" description="Metallo-beta-lactamase" evidence="2">
    <location>
        <begin position="98"/>
        <end position="295"/>
    </location>
</feature>
<proteinExistence type="predicted"/>
<feature type="region of interest" description="Disordered" evidence="1">
    <location>
        <begin position="59"/>
        <end position="82"/>
    </location>
</feature>
<dbReference type="SMART" id="SM00849">
    <property type="entry name" value="Lactamase_B"/>
    <property type="match status" value="1"/>
</dbReference>
<evidence type="ECO:0000256" key="1">
    <source>
        <dbReference type="SAM" id="MobiDB-lite"/>
    </source>
</evidence>